<organism evidence="2 3">
    <name type="scientific">Actinomadura adrarensis</name>
    <dbReference type="NCBI Taxonomy" id="1819600"/>
    <lineage>
        <taxon>Bacteria</taxon>
        <taxon>Bacillati</taxon>
        <taxon>Actinomycetota</taxon>
        <taxon>Actinomycetes</taxon>
        <taxon>Streptosporangiales</taxon>
        <taxon>Thermomonosporaceae</taxon>
        <taxon>Actinomadura</taxon>
    </lineage>
</organism>
<dbReference type="Proteomes" id="UP001597083">
    <property type="component" value="Unassembled WGS sequence"/>
</dbReference>
<proteinExistence type="predicted"/>
<keyword evidence="3" id="KW-1185">Reference proteome</keyword>
<dbReference type="Gene3D" id="1.10.260.40">
    <property type="entry name" value="lambda repressor-like DNA-binding domains"/>
    <property type="match status" value="1"/>
</dbReference>
<gene>
    <name evidence="2" type="ORF">ACFQ07_01955</name>
</gene>
<dbReference type="SUPFAM" id="SSF47413">
    <property type="entry name" value="lambda repressor-like DNA-binding domains"/>
    <property type="match status" value="1"/>
</dbReference>
<dbReference type="SMART" id="SM00530">
    <property type="entry name" value="HTH_XRE"/>
    <property type="match status" value="1"/>
</dbReference>
<sequence>MPARREPYDIPAVITFATELEAWRKAADLTKIALAERLGCTDSYVGRIELRKNLPSRQFAEDLDTFFQTNGLFLRLWKQIDETRHLSSLPPGFPQYLDYESRAEIIRNSSPNLIPGLLQTEGYARTVIERTPVPGDVERMVHDRVKRQEIFARDNPPHTWFILDETVLRRMVGSREIMREQLAHLLEFEGQPTNMVHIVPFDAGYHDGLGGYFTILGIEDGVSVVYTESCGEGVLIKRPAAVAIRLVHYDLVRSHALPAKESRALIKSVLEEL</sequence>
<accession>A0ABW3C8Z2</accession>
<dbReference type="EMBL" id="JBHTIR010000211">
    <property type="protein sequence ID" value="MFD0850976.1"/>
    <property type="molecule type" value="Genomic_DNA"/>
</dbReference>
<reference evidence="3" key="1">
    <citation type="journal article" date="2019" name="Int. J. Syst. Evol. Microbiol.">
        <title>The Global Catalogue of Microorganisms (GCM) 10K type strain sequencing project: providing services to taxonomists for standard genome sequencing and annotation.</title>
        <authorList>
            <consortium name="The Broad Institute Genomics Platform"/>
            <consortium name="The Broad Institute Genome Sequencing Center for Infectious Disease"/>
            <person name="Wu L."/>
            <person name="Ma J."/>
        </authorList>
    </citation>
    <scope>NUCLEOTIDE SEQUENCE [LARGE SCALE GENOMIC DNA]</scope>
    <source>
        <strain evidence="3">JCM 31696</strain>
    </source>
</reference>
<feature type="domain" description="HTH cro/C1-type" evidence="1">
    <location>
        <begin position="20"/>
        <end position="74"/>
    </location>
</feature>
<evidence type="ECO:0000313" key="2">
    <source>
        <dbReference type="EMBL" id="MFD0850976.1"/>
    </source>
</evidence>
<dbReference type="InterPro" id="IPR043917">
    <property type="entry name" value="DUF5753"/>
</dbReference>
<comment type="caution">
    <text evidence="2">The sequence shown here is derived from an EMBL/GenBank/DDBJ whole genome shotgun (WGS) entry which is preliminary data.</text>
</comment>
<protein>
    <submittedName>
        <fullName evidence="2">Helix-turn-helix transcriptional regulator</fullName>
    </submittedName>
</protein>
<name>A0ABW3C8Z2_9ACTN</name>
<dbReference type="Pfam" id="PF13560">
    <property type="entry name" value="HTH_31"/>
    <property type="match status" value="1"/>
</dbReference>
<evidence type="ECO:0000313" key="3">
    <source>
        <dbReference type="Proteomes" id="UP001597083"/>
    </source>
</evidence>
<evidence type="ECO:0000259" key="1">
    <source>
        <dbReference type="PROSITE" id="PS50943"/>
    </source>
</evidence>
<dbReference type="Pfam" id="PF19054">
    <property type="entry name" value="DUF5753"/>
    <property type="match status" value="1"/>
</dbReference>
<dbReference type="InterPro" id="IPR001387">
    <property type="entry name" value="Cro/C1-type_HTH"/>
</dbReference>
<dbReference type="InterPro" id="IPR010982">
    <property type="entry name" value="Lambda_DNA-bd_dom_sf"/>
</dbReference>
<dbReference type="PROSITE" id="PS50943">
    <property type="entry name" value="HTH_CROC1"/>
    <property type="match status" value="1"/>
</dbReference>
<dbReference type="CDD" id="cd00093">
    <property type="entry name" value="HTH_XRE"/>
    <property type="match status" value="1"/>
</dbReference>